<dbReference type="FunFam" id="3.30.565.10:FF:000037">
    <property type="entry name" value="Hybrid sensor histidine kinase/response regulator"/>
    <property type="match status" value="1"/>
</dbReference>
<dbReference type="eggNOG" id="COG2205">
    <property type="taxonomic scope" value="Bacteria"/>
</dbReference>
<keyword evidence="3 12" id="KW-0597">Phosphoprotein</keyword>
<keyword evidence="9" id="KW-0805">Transcription regulation</keyword>
<dbReference type="PROSITE" id="PS50110">
    <property type="entry name" value="RESPONSE_REGULATORY"/>
    <property type="match status" value="1"/>
</dbReference>
<evidence type="ECO:0000256" key="9">
    <source>
        <dbReference type="ARBA" id="ARBA00023015"/>
    </source>
</evidence>
<dbReference type="Pfam" id="PF00072">
    <property type="entry name" value="Response_reg"/>
    <property type="match status" value="1"/>
</dbReference>
<dbReference type="GO" id="GO:0005524">
    <property type="term" value="F:ATP binding"/>
    <property type="evidence" value="ECO:0007669"/>
    <property type="project" value="UniProtKB-KW"/>
</dbReference>
<evidence type="ECO:0000313" key="18">
    <source>
        <dbReference type="Proteomes" id="UP000181976"/>
    </source>
</evidence>
<keyword evidence="8" id="KW-0902">Two-component regulatory system</keyword>
<reference evidence="17 18" key="1">
    <citation type="submission" date="2016-10" db="EMBL/GenBank/DDBJ databases">
        <authorList>
            <person name="de Groot N.N."/>
        </authorList>
    </citation>
    <scope>NUCLEOTIDE SEQUENCE [LARGE SCALE GENOMIC DNA]</scope>
    <source>
        <strain evidence="17 18">DSM 19012</strain>
    </source>
</reference>
<evidence type="ECO:0000256" key="1">
    <source>
        <dbReference type="ARBA" id="ARBA00000085"/>
    </source>
</evidence>
<evidence type="ECO:0000256" key="4">
    <source>
        <dbReference type="ARBA" id="ARBA00022679"/>
    </source>
</evidence>
<evidence type="ECO:0000256" key="5">
    <source>
        <dbReference type="ARBA" id="ARBA00022741"/>
    </source>
</evidence>
<dbReference type="Pfam" id="PF07495">
    <property type="entry name" value="Y_Y_Y"/>
    <property type="match status" value="1"/>
</dbReference>
<evidence type="ECO:0000256" key="13">
    <source>
        <dbReference type="SAM" id="SignalP"/>
    </source>
</evidence>
<dbReference type="InterPro" id="IPR005467">
    <property type="entry name" value="His_kinase_dom"/>
</dbReference>
<dbReference type="SMART" id="SM00342">
    <property type="entry name" value="HTH_ARAC"/>
    <property type="match status" value="1"/>
</dbReference>
<dbReference type="PANTHER" id="PTHR43547">
    <property type="entry name" value="TWO-COMPONENT HISTIDINE KINASE"/>
    <property type="match status" value="1"/>
</dbReference>
<dbReference type="InterPro" id="IPR011006">
    <property type="entry name" value="CheY-like_superfamily"/>
</dbReference>
<dbReference type="PANTHER" id="PTHR43547:SF2">
    <property type="entry name" value="HYBRID SIGNAL TRANSDUCTION HISTIDINE KINASE C"/>
    <property type="match status" value="1"/>
</dbReference>
<dbReference type="InterPro" id="IPR036097">
    <property type="entry name" value="HisK_dim/P_sf"/>
</dbReference>
<dbReference type="GO" id="GO:0003700">
    <property type="term" value="F:DNA-binding transcription factor activity"/>
    <property type="evidence" value="ECO:0007669"/>
    <property type="project" value="InterPro"/>
</dbReference>
<keyword evidence="5" id="KW-0547">Nucleotide-binding</keyword>
<dbReference type="FunFam" id="2.60.40.10:FF:000791">
    <property type="entry name" value="Two-component system sensor histidine kinase/response regulator"/>
    <property type="match status" value="1"/>
</dbReference>
<dbReference type="PRINTS" id="PR00344">
    <property type="entry name" value="BCTRLSENSOR"/>
</dbReference>
<evidence type="ECO:0000256" key="11">
    <source>
        <dbReference type="ARBA" id="ARBA00023163"/>
    </source>
</evidence>
<feature type="domain" description="HTH araC/xylS-type" evidence="14">
    <location>
        <begin position="1247"/>
        <end position="1346"/>
    </location>
</feature>
<dbReference type="InParanoid" id="A0A1I2FCR3"/>
<dbReference type="OrthoDB" id="717811at2"/>
<dbReference type="CDD" id="cd00082">
    <property type="entry name" value="HisKA"/>
    <property type="match status" value="1"/>
</dbReference>
<dbReference type="InterPro" id="IPR001789">
    <property type="entry name" value="Sig_transdc_resp-reg_receiver"/>
</dbReference>
<dbReference type="SUPFAM" id="SSF47384">
    <property type="entry name" value="Homodimeric domain of signal transducing histidine kinase"/>
    <property type="match status" value="1"/>
</dbReference>
<feature type="chain" id="PRO_5010169465" description="histidine kinase" evidence="13">
    <location>
        <begin position="20"/>
        <end position="1346"/>
    </location>
</feature>
<dbReference type="InterPro" id="IPR011047">
    <property type="entry name" value="Quinoprotein_ADH-like_sf"/>
</dbReference>
<dbReference type="Gene3D" id="1.10.287.130">
    <property type="match status" value="1"/>
</dbReference>
<name>A0A1I2FCR3_9BACT</name>
<feature type="domain" description="Response regulatory" evidence="16">
    <location>
        <begin position="1100"/>
        <end position="1215"/>
    </location>
</feature>
<dbReference type="InterPro" id="IPR018062">
    <property type="entry name" value="HTH_AraC-typ_CS"/>
</dbReference>
<feature type="modified residue" description="4-aspartylphosphate" evidence="12">
    <location>
        <position position="1148"/>
    </location>
</feature>
<protein>
    <recommendedName>
        <fullName evidence="2">histidine kinase</fullName>
        <ecNumber evidence="2">2.7.13.3</ecNumber>
    </recommendedName>
</protein>
<dbReference type="EC" id="2.7.13.3" evidence="2"/>
<dbReference type="FunFam" id="1.10.287.130:FF:000034">
    <property type="entry name" value="Two-component system sensor histidine kinase/response regulator"/>
    <property type="match status" value="1"/>
</dbReference>
<dbReference type="Proteomes" id="UP000181976">
    <property type="component" value="Unassembled WGS sequence"/>
</dbReference>
<comment type="catalytic activity">
    <reaction evidence="1">
        <text>ATP + protein L-histidine = ADP + protein N-phospho-L-histidine.</text>
        <dbReference type="EC" id="2.7.13.3"/>
    </reaction>
</comment>
<keyword evidence="4" id="KW-0808">Transferase</keyword>
<keyword evidence="6 17" id="KW-0418">Kinase</keyword>
<evidence type="ECO:0000256" key="12">
    <source>
        <dbReference type="PROSITE-ProRule" id="PRU00169"/>
    </source>
</evidence>
<dbReference type="PROSITE" id="PS00041">
    <property type="entry name" value="HTH_ARAC_FAMILY_1"/>
    <property type="match status" value="1"/>
</dbReference>
<evidence type="ECO:0000259" key="16">
    <source>
        <dbReference type="PROSITE" id="PS50110"/>
    </source>
</evidence>
<dbReference type="Gene3D" id="2.130.10.10">
    <property type="entry name" value="YVTN repeat-like/Quinoprotein amine dehydrogenase"/>
    <property type="match status" value="2"/>
</dbReference>
<evidence type="ECO:0000256" key="10">
    <source>
        <dbReference type="ARBA" id="ARBA00023125"/>
    </source>
</evidence>
<accession>A0A1I2FCR3</accession>
<dbReference type="InterPro" id="IPR018060">
    <property type="entry name" value="HTH_AraC"/>
</dbReference>
<dbReference type="SUPFAM" id="SSF63829">
    <property type="entry name" value="Calcium-dependent phosphotriesterase"/>
    <property type="match status" value="1"/>
</dbReference>
<dbReference type="EMBL" id="FONA01000028">
    <property type="protein sequence ID" value="SFF03274.1"/>
    <property type="molecule type" value="Genomic_DNA"/>
</dbReference>
<dbReference type="SMART" id="SM00387">
    <property type="entry name" value="HATPase_c"/>
    <property type="match status" value="1"/>
</dbReference>
<evidence type="ECO:0000259" key="14">
    <source>
        <dbReference type="PROSITE" id="PS01124"/>
    </source>
</evidence>
<dbReference type="InterPro" id="IPR036890">
    <property type="entry name" value="HATPase_C_sf"/>
</dbReference>
<gene>
    <name evidence="17" type="ORF">SAMN05444380_12814</name>
</gene>
<dbReference type="SUPFAM" id="SSF52172">
    <property type="entry name" value="CheY-like"/>
    <property type="match status" value="1"/>
</dbReference>
<dbReference type="Gene3D" id="2.60.40.10">
    <property type="entry name" value="Immunoglobulins"/>
    <property type="match status" value="1"/>
</dbReference>
<feature type="domain" description="Histidine kinase" evidence="15">
    <location>
        <begin position="829"/>
        <end position="1054"/>
    </location>
</feature>
<dbReference type="Gene3D" id="1.10.10.60">
    <property type="entry name" value="Homeodomain-like"/>
    <property type="match status" value="1"/>
</dbReference>
<dbReference type="Pfam" id="PF07494">
    <property type="entry name" value="Reg_prop"/>
    <property type="match status" value="3"/>
</dbReference>
<dbReference type="eggNOG" id="COG3292">
    <property type="taxonomic scope" value="Bacteria"/>
</dbReference>
<keyword evidence="10" id="KW-0238">DNA-binding</keyword>
<feature type="signal peptide" evidence="13">
    <location>
        <begin position="1"/>
        <end position="19"/>
    </location>
</feature>
<dbReference type="SMART" id="SM00448">
    <property type="entry name" value="REC"/>
    <property type="match status" value="1"/>
</dbReference>
<evidence type="ECO:0000256" key="3">
    <source>
        <dbReference type="ARBA" id="ARBA00022553"/>
    </source>
</evidence>
<dbReference type="PROSITE" id="PS01124">
    <property type="entry name" value="HTH_ARAC_FAMILY_2"/>
    <property type="match status" value="1"/>
</dbReference>
<dbReference type="Pfam" id="PF00512">
    <property type="entry name" value="HisKA"/>
    <property type="match status" value="1"/>
</dbReference>
<dbReference type="Gene3D" id="3.30.565.10">
    <property type="entry name" value="Histidine kinase-like ATPase, C-terminal domain"/>
    <property type="match status" value="1"/>
</dbReference>
<dbReference type="InterPro" id="IPR003594">
    <property type="entry name" value="HATPase_dom"/>
</dbReference>
<dbReference type="PROSITE" id="PS50109">
    <property type="entry name" value="HIS_KIN"/>
    <property type="match status" value="1"/>
</dbReference>
<dbReference type="InterPro" id="IPR004358">
    <property type="entry name" value="Sig_transdc_His_kin-like_C"/>
</dbReference>
<evidence type="ECO:0000259" key="15">
    <source>
        <dbReference type="PROSITE" id="PS50109"/>
    </source>
</evidence>
<dbReference type="InterPro" id="IPR003661">
    <property type="entry name" value="HisK_dim/P_dom"/>
</dbReference>
<keyword evidence="18" id="KW-1185">Reference proteome</keyword>
<evidence type="ECO:0000256" key="2">
    <source>
        <dbReference type="ARBA" id="ARBA00012438"/>
    </source>
</evidence>
<keyword evidence="11" id="KW-0804">Transcription</keyword>
<dbReference type="GO" id="GO:0000155">
    <property type="term" value="F:phosphorelay sensor kinase activity"/>
    <property type="evidence" value="ECO:0007669"/>
    <property type="project" value="InterPro"/>
</dbReference>
<dbReference type="Pfam" id="PF02518">
    <property type="entry name" value="HATPase_c"/>
    <property type="match status" value="1"/>
</dbReference>
<evidence type="ECO:0000256" key="8">
    <source>
        <dbReference type="ARBA" id="ARBA00023012"/>
    </source>
</evidence>
<dbReference type="RefSeq" id="WP_010528615.1">
    <property type="nucleotide sequence ID" value="NZ_AFSL01000089.1"/>
</dbReference>
<dbReference type="Pfam" id="PF12833">
    <property type="entry name" value="HTH_18"/>
    <property type="match status" value="1"/>
</dbReference>
<keyword evidence="7" id="KW-0067">ATP-binding</keyword>
<dbReference type="STRING" id="385682.SAMN05444380_12814"/>
<dbReference type="InterPro" id="IPR009057">
    <property type="entry name" value="Homeodomain-like_sf"/>
</dbReference>
<dbReference type="SMART" id="SM00388">
    <property type="entry name" value="HisKA"/>
    <property type="match status" value="1"/>
</dbReference>
<organism evidence="17 18">
    <name type="scientific">Thermophagus xiamenensis</name>
    <dbReference type="NCBI Taxonomy" id="385682"/>
    <lineage>
        <taxon>Bacteria</taxon>
        <taxon>Pseudomonadati</taxon>
        <taxon>Bacteroidota</taxon>
        <taxon>Bacteroidia</taxon>
        <taxon>Marinilabiliales</taxon>
        <taxon>Marinilabiliaceae</taxon>
        <taxon>Thermophagus</taxon>
    </lineage>
</organism>
<dbReference type="InterPro" id="IPR015943">
    <property type="entry name" value="WD40/YVTN_repeat-like_dom_sf"/>
</dbReference>
<dbReference type="eggNOG" id="COG0745">
    <property type="taxonomic scope" value="Bacteria"/>
</dbReference>
<dbReference type="SUPFAM" id="SSF46689">
    <property type="entry name" value="Homeodomain-like"/>
    <property type="match status" value="1"/>
</dbReference>
<evidence type="ECO:0000256" key="6">
    <source>
        <dbReference type="ARBA" id="ARBA00022777"/>
    </source>
</evidence>
<evidence type="ECO:0000256" key="7">
    <source>
        <dbReference type="ARBA" id="ARBA00022840"/>
    </source>
</evidence>
<evidence type="ECO:0000313" key="17">
    <source>
        <dbReference type="EMBL" id="SFF03274.1"/>
    </source>
</evidence>
<dbReference type="InterPro" id="IPR011123">
    <property type="entry name" value="Y_Y_Y"/>
</dbReference>
<dbReference type="InterPro" id="IPR013783">
    <property type="entry name" value="Ig-like_fold"/>
</dbReference>
<dbReference type="InterPro" id="IPR011110">
    <property type="entry name" value="Reg_prop"/>
</dbReference>
<dbReference type="SUPFAM" id="SSF55874">
    <property type="entry name" value="ATPase domain of HSP90 chaperone/DNA topoisomerase II/histidine kinase"/>
    <property type="match status" value="1"/>
</dbReference>
<sequence>MGRFNFFLALFLFFSSIFAQSEKISFVHYTNEDGLPSSYVKSIAQDADGFMWFATRAAVTRFDGQTFKVFPAYNHMGEKVRIFGDKLFLSSDSVLITRTIKRDYYYFDEEKECFFPYTLLNGMGMISSVVPTEGGFWIFRQDRITFLDLSSGMEEPISEKFSDLNIPQDTRFQDLRDENGFLVIVTDDRMLIVIDKKHGRIGKLNVPAELGNGDLSLFLIDTKGRGWLGEYEHGLMVMDLLTGAYRFYSRQLEEPYHIRHNLVHCMTEDHYGRVWIGYEAGLAIHDPLTGFLELHAFNLENPSGLNTNPIYDAFCDSEGNVWLGTYFGGINFWSNRKSFFHIWSSGLGQGQLRGNVVSCLTEDDENNLWIGLEDNGLNKYNKITGEIIHYSTTSGPAHLSYNNLHDLLFVTDDELWIASYTGGINVLNTNTNNIRYLTPENSPGLTSNAIYAFHKVGDSIYIATSLGIVVYDLVSDLFSPLRPEILGVSQFESIAGDYQKLWFSSSGMVYGYIPATDSLFALDQVQQMKNINFVKTDSKGYIWLGDCYQGLCRYNEKSGTVKFFNTATGFPVSWIFSLEEGKDGWFWASSDRGLVKFNPDEDISILYDSNSGIPFNQFNYRASFIDREGNIYFGGNNGMVSFNENRIQSPQQQAPQVLFTGMKLFNEYVSPGDDPVLKKSLNKIDRIVLDYDQNVVTLEFTALAYASKGRCQYAYYLEGFEEKWNYVGTRNFATYTNLSPGTYHFHVKASLGDIQTNYKERVLKIIVRPPIWLSKGAFIGYFVLAFLFSLLVLKVGKNLERSKALLAMERREREHEEEIHKFKLEFFTNISHELKTPLTLILGPLSRLMSQEQMNPAFRKCLAGIERNANRLYVLINQLLEFRKIESGKDQLRVAQHDVREFIETISKAFCDLAEARGIEFVVKLPEQNFQLWFDADKVDKIIVNLLSNAFKFTNDGGKIVLSVELDSRKGKEGDDCWDLMISVSDTGKGIPSEMLDQVFDRFFETGGESNYYVSSGIGLAYVKSLVMFHRGTIQVKSKLGEGSIFTVSLPVSKSDFCETEIVPRIEQYMDWKRCSDELIQSPSPLKSIRAIDPLQTKPSVLVVEDNQELVGFLMEILEDRYQVESALNGKIAMEKLGNFSPDLVISDIMMPEMDGITFTKKLKTDLNTSHIPVILLTSRSGVKNELKGLMTGADYYIEKPFYPDILVQVIENILNNRQRIIDRFRNEDAFSIRDIKCSESDKLFLEKLTALVNDNLNNESLDVSFLTNELGVSRSLLHKKLKSLVGCSATEFIRVIRLKEASKLISSGKCNITEAAYEAGFSSPAYFTRCFKEVYGQSPREYFKS</sequence>
<proteinExistence type="predicted"/>
<dbReference type="Gene3D" id="3.40.50.2300">
    <property type="match status" value="1"/>
</dbReference>
<keyword evidence="13" id="KW-0732">Signal</keyword>
<dbReference type="GO" id="GO:0043565">
    <property type="term" value="F:sequence-specific DNA binding"/>
    <property type="evidence" value="ECO:0007669"/>
    <property type="project" value="InterPro"/>
</dbReference>
<dbReference type="SUPFAM" id="SSF50998">
    <property type="entry name" value="Quinoprotein alcohol dehydrogenase-like"/>
    <property type="match status" value="1"/>
</dbReference>